<sequence>MNKRLRRTAVHEAGHALAFWWNGQHIERVTVRTRTEASIGPMIDLRGNRQNVEGLVEADYCVPHPSSNAPGIAEYLPSMLESIERDLLHCFAGPVAEAVYRHTRSDRFIKGSGLGDLRRGYALISLLPARKLLDAESRAIARSSCLVRRYWPAVSAVADLLQEHGTVDGEAITALLWEVTGESPTLRNNDLTTLDTRWNKP</sequence>
<dbReference type="GO" id="GO:0005524">
    <property type="term" value="F:ATP binding"/>
    <property type="evidence" value="ECO:0007669"/>
    <property type="project" value="InterPro"/>
</dbReference>
<dbReference type="Gene3D" id="1.20.58.760">
    <property type="entry name" value="Peptidase M41"/>
    <property type="match status" value="1"/>
</dbReference>
<dbReference type="GO" id="GO:0006508">
    <property type="term" value="P:proteolysis"/>
    <property type="evidence" value="ECO:0007669"/>
    <property type="project" value="InterPro"/>
</dbReference>
<dbReference type="GO" id="GO:0004222">
    <property type="term" value="F:metalloendopeptidase activity"/>
    <property type="evidence" value="ECO:0007669"/>
    <property type="project" value="InterPro"/>
</dbReference>
<dbReference type="Proteomes" id="UP000337909">
    <property type="component" value="Unassembled WGS sequence"/>
</dbReference>
<dbReference type="GO" id="GO:0004176">
    <property type="term" value="F:ATP-dependent peptidase activity"/>
    <property type="evidence" value="ECO:0007669"/>
    <property type="project" value="InterPro"/>
</dbReference>
<evidence type="ECO:0008006" key="3">
    <source>
        <dbReference type="Google" id="ProtNLM"/>
    </source>
</evidence>
<accession>A0A5E7EBN1</accession>
<protein>
    <recommendedName>
        <fullName evidence="3">Peptidase M41 domain-containing protein</fullName>
    </recommendedName>
</protein>
<proteinExistence type="predicted"/>
<dbReference type="RefSeq" id="WP_150644268.1">
    <property type="nucleotide sequence ID" value="NZ_CABVHQ010000055.1"/>
</dbReference>
<name>A0A5E7EBN1_PSEFL</name>
<evidence type="ECO:0000313" key="1">
    <source>
        <dbReference type="EMBL" id="VVO24190.1"/>
    </source>
</evidence>
<organism evidence="1 2">
    <name type="scientific">Pseudomonas fluorescens</name>
    <dbReference type="NCBI Taxonomy" id="294"/>
    <lineage>
        <taxon>Bacteria</taxon>
        <taxon>Pseudomonadati</taxon>
        <taxon>Pseudomonadota</taxon>
        <taxon>Gammaproteobacteria</taxon>
        <taxon>Pseudomonadales</taxon>
        <taxon>Pseudomonadaceae</taxon>
        <taxon>Pseudomonas</taxon>
    </lineage>
</organism>
<dbReference type="SUPFAM" id="SSF140990">
    <property type="entry name" value="FtsH protease domain-like"/>
    <property type="match status" value="1"/>
</dbReference>
<dbReference type="InterPro" id="IPR037219">
    <property type="entry name" value="Peptidase_M41-like"/>
</dbReference>
<dbReference type="OrthoDB" id="6932451at2"/>
<reference evidence="1 2" key="1">
    <citation type="submission" date="2019-09" db="EMBL/GenBank/DDBJ databases">
        <authorList>
            <person name="Chandra G."/>
            <person name="Truman W A."/>
        </authorList>
    </citation>
    <scope>NUCLEOTIDE SEQUENCE [LARGE SCALE GENOMIC DNA]</scope>
    <source>
        <strain evidence="1">PS691</strain>
    </source>
</reference>
<dbReference type="AlphaFoldDB" id="A0A5E7EBN1"/>
<dbReference type="EMBL" id="CABVHQ010000055">
    <property type="protein sequence ID" value="VVO24190.1"/>
    <property type="molecule type" value="Genomic_DNA"/>
</dbReference>
<evidence type="ECO:0000313" key="2">
    <source>
        <dbReference type="Proteomes" id="UP000337909"/>
    </source>
</evidence>
<gene>
    <name evidence="1" type="ORF">PS691_04423</name>
</gene>